<evidence type="ECO:0000313" key="2">
    <source>
        <dbReference type="EMBL" id="MFC5906018.1"/>
    </source>
</evidence>
<gene>
    <name evidence="2" type="ORF">ACFP3V_02125</name>
</gene>
<organism evidence="2 3">
    <name type="scientific">Streptacidiphilus monticola</name>
    <dbReference type="NCBI Taxonomy" id="2161674"/>
    <lineage>
        <taxon>Bacteria</taxon>
        <taxon>Bacillati</taxon>
        <taxon>Actinomycetota</taxon>
        <taxon>Actinomycetes</taxon>
        <taxon>Kitasatosporales</taxon>
        <taxon>Streptomycetaceae</taxon>
        <taxon>Streptacidiphilus</taxon>
    </lineage>
</organism>
<dbReference type="EMBL" id="JBHSQJ010000007">
    <property type="protein sequence ID" value="MFC5906018.1"/>
    <property type="molecule type" value="Genomic_DNA"/>
</dbReference>
<feature type="transmembrane region" description="Helical" evidence="1">
    <location>
        <begin position="42"/>
        <end position="60"/>
    </location>
</feature>
<proteinExistence type="predicted"/>
<evidence type="ECO:0008006" key="4">
    <source>
        <dbReference type="Google" id="ProtNLM"/>
    </source>
</evidence>
<feature type="transmembrane region" description="Helical" evidence="1">
    <location>
        <begin position="91"/>
        <end position="112"/>
    </location>
</feature>
<keyword evidence="1" id="KW-0812">Transmembrane</keyword>
<evidence type="ECO:0000256" key="1">
    <source>
        <dbReference type="SAM" id="Phobius"/>
    </source>
</evidence>
<accession>A0ABW1FVH9</accession>
<dbReference type="RefSeq" id="WP_380579026.1">
    <property type="nucleotide sequence ID" value="NZ_JBHSQJ010000007.1"/>
</dbReference>
<name>A0ABW1FVH9_9ACTN</name>
<comment type="caution">
    <text evidence="2">The sequence shown here is derived from an EMBL/GenBank/DDBJ whole genome shotgun (WGS) entry which is preliminary data.</text>
</comment>
<feature type="transmembrane region" description="Helical" evidence="1">
    <location>
        <begin position="67"/>
        <end position="85"/>
    </location>
</feature>
<reference evidence="3" key="1">
    <citation type="journal article" date="2019" name="Int. J. Syst. Evol. Microbiol.">
        <title>The Global Catalogue of Microorganisms (GCM) 10K type strain sequencing project: providing services to taxonomists for standard genome sequencing and annotation.</title>
        <authorList>
            <consortium name="The Broad Institute Genomics Platform"/>
            <consortium name="The Broad Institute Genome Sequencing Center for Infectious Disease"/>
            <person name="Wu L."/>
            <person name="Ma J."/>
        </authorList>
    </citation>
    <scope>NUCLEOTIDE SEQUENCE [LARGE SCALE GENOMIC DNA]</scope>
    <source>
        <strain evidence="3">JCM 4816</strain>
    </source>
</reference>
<evidence type="ECO:0000313" key="3">
    <source>
        <dbReference type="Proteomes" id="UP001596174"/>
    </source>
</evidence>
<keyword evidence="1" id="KW-0472">Membrane</keyword>
<dbReference type="Proteomes" id="UP001596174">
    <property type="component" value="Unassembled WGS sequence"/>
</dbReference>
<keyword evidence="3" id="KW-1185">Reference proteome</keyword>
<protein>
    <recommendedName>
        <fullName evidence="4">DoxX family protein</fullName>
    </recommendedName>
</protein>
<keyword evidence="1" id="KW-1133">Transmembrane helix</keyword>
<sequence length="117" mass="12351">MTAVVIVLSILLILEFSFAPVNLISGRNAPLFTQFTGITSRSAMLAVAAIDALGALLVAVGLFAPKVSITGAVLLTALCAWYLVMMVRHGHFGSGMVGFLLFGSWSAGLLWAQLARR</sequence>